<organism evidence="19 20">
    <name type="scientific">Candidatus Bodocaedibacter vickermanii</name>
    <dbReference type="NCBI Taxonomy" id="2741701"/>
    <lineage>
        <taxon>Bacteria</taxon>
        <taxon>Pseudomonadati</taxon>
        <taxon>Pseudomonadota</taxon>
        <taxon>Alphaproteobacteria</taxon>
        <taxon>Holosporales</taxon>
        <taxon>Candidatus Paracaedibacteraceae</taxon>
        <taxon>Candidatus Bodocaedibacter</taxon>
    </lineage>
</organism>
<dbReference type="EMBL" id="CP054719">
    <property type="protein sequence ID" value="QOL19656.1"/>
    <property type="molecule type" value="Genomic_DNA"/>
</dbReference>
<dbReference type="SMART" id="SM00271">
    <property type="entry name" value="DnaJ"/>
    <property type="match status" value="1"/>
</dbReference>
<dbReference type="InterPro" id="IPR002939">
    <property type="entry name" value="DnaJ_C"/>
</dbReference>
<gene>
    <name evidence="19" type="primary">dnaJ_1</name>
    <name evidence="14" type="synonym">dnaJ</name>
    <name evidence="19" type="ORF">CPBP_00420</name>
</gene>
<dbReference type="SUPFAM" id="SSF57938">
    <property type="entry name" value="DnaJ/Hsp40 cysteine-rich domain"/>
    <property type="match status" value="1"/>
</dbReference>
<evidence type="ECO:0000313" key="19">
    <source>
        <dbReference type="EMBL" id="QOL19656.1"/>
    </source>
</evidence>
<dbReference type="PANTHER" id="PTHR43096:SF52">
    <property type="entry name" value="DNAJ HOMOLOG 1, MITOCHONDRIAL-RELATED"/>
    <property type="match status" value="1"/>
</dbReference>
<dbReference type="Proteomes" id="UP000594001">
    <property type="component" value="Chromosome"/>
</dbReference>
<feature type="binding site" evidence="14">
    <location>
        <position position="196"/>
    </location>
    <ligand>
        <name>Zn(2+)</name>
        <dbReference type="ChEBI" id="CHEBI:29105"/>
        <label>2</label>
    </ligand>
</feature>
<comment type="similarity">
    <text evidence="12 14">Belongs to the DnaJ family.</text>
</comment>
<evidence type="ECO:0000256" key="13">
    <source>
        <dbReference type="ARBA" id="ARBA00067609"/>
    </source>
</evidence>
<dbReference type="FunFam" id="2.60.260.20:FF:000009">
    <property type="entry name" value="Putative Mitochondrial DnaJ chaperone"/>
    <property type="match status" value="1"/>
</dbReference>
<feature type="domain" description="J" evidence="17">
    <location>
        <begin position="6"/>
        <end position="71"/>
    </location>
</feature>
<keyword evidence="10 14" id="KW-0143">Chaperone</keyword>
<evidence type="ECO:0000256" key="7">
    <source>
        <dbReference type="ARBA" id="ARBA00022771"/>
    </source>
</evidence>
<keyword evidence="6 14" id="KW-0677">Repeat</keyword>
<protein>
    <recommendedName>
        <fullName evidence="13 14">Chaperone protein DnaJ</fullName>
    </recommendedName>
</protein>
<reference evidence="19 20" key="1">
    <citation type="submission" date="2020-06" db="EMBL/GenBank/DDBJ databases">
        <title>The endosymbiont of the kinetoplastid Bodo saltans is a Paracaedibacter-like alpha-proteobacterium possessing a putative toxin-antitoxin system.</title>
        <authorList>
            <person name="Midha S."/>
            <person name="Rigden D.J."/>
            <person name="Siozios S."/>
            <person name="Hurst G.D.D."/>
            <person name="Jackson A.P."/>
        </authorList>
    </citation>
    <scope>NUCLEOTIDE SEQUENCE [LARGE SCALE GENOMIC DNA]</scope>
    <source>
        <strain evidence="19">Lake Konstanz</strain>
    </source>
</reference>
<dbReference type="CDD" id="cd10719">
    <property type="entry name" value="DnaJ_zf"/>
    <property type="match status" value="1"/>
</dbReference>
<evidence type="ECO:0000256" key="2">
    <source>
        <dbReference type="ARBA" id="ARBA00011738"/>
    </source>
</evidence>
<dbReference type="FunFam" id="2.10.230.10:FF:000002">
    <property type="entry name" value="Molecular chaperone DnaJ"/>
    <property type="match status" value="1"/>
</dbReference>
<evidence type="ECO:0000259" key="17">
    <source>
        <dbReference type="PROSITE" id="PS50076"/>
    </source>
</evidence>
<dbReference type="Pfam" id="PF00226">
    <property type="entry name" value="DnaJ"/>
    <property type="match status" value="1"/>
</dbReference>
<dbReference type="PROSITE" id="PS00636">
    <property type="entry name" value="DNAJ_1"/>
    <property type="match status" value="1"/>
</dbReference>
<feature type="domain" description="CR-type" evidence="18">
    <location>
        <begin position="141"/>
        <end position="219"/>
    </location>
</feature>
<evidence type="ECO:0000256" key="1">
    <source>
        <dbReference type="ARBA" id="ARBA00004496"/>
    </source>
</evidence>
<dbReference type="FunFam" id="1.10.287.110:FF:000034">
    <property type="entry name" value="Chaperone protein DnaJ"/>
    <property type="match status" value="1"/>
</dbReference>
<keyword evidence="7 14" id="KW-0863">Zinc-finger</keyword>
<dbReference type="CDD" id="cd06257">
    <property type="entry name" value="DnaJ"/>
    <property type="match status" value="1"/>
</dbReference>
<feature type="binding site" evidence="14">
    <location>
        <position position="154"/>
    </location>
    <ligand>
        <name>Zn(2+)</name>
        <dbReference type="ChEBI" id="CHEBI:29105"/>
        <label>1</label>
    </ligand>
</feature>
<dbReference type="InterPro" id="IPR018253">
    <property type="entry name" value="DnaJ_domain_CS"/>
</dbReference>
<dbReference type="Pfam" id="PF01556">
    <property type="entry name" value="DnaJ_C"/>
    <property type="match status" value="1"/>
</dbReference>
<feature type="repeat" description="CXXCXGXG motif" evidence="14">
    <location>
        <begin position="171"/>
        <end position="178"/>
    </location>
</feature>
<comment type="subcellular location">
    <subcellularLocation>
        <location evidence="1 14">Cytoplasm</location>
    </subcellularLocation>
</comment>
<dbReference type="InterPro" id="IPR036410">
    <property type="entry name" value="HSP_DnaJ_Cys-rich_dom_sf"/>
</dbReference>
<dbReference type="GO" id="GO:0009408">
    <property type="term" value="P:response to heat"/>
    <property type="evidence" value="ECO:0007669"/>
    <property type="project" value="InterPro"/>
</dbReference>
<keyword evidence="5 14" id="KW-0479">Metal-binding</keyword>
<dbReference type="GO" id="GO:0051082">
    <property type="term" value="F:unfolded protein binding"/>
    <property type="evidence" value="ECO:0007669"/>
    <property type="project" value="UniProtKB-UniRule"/>
</dbReference>
<feature type="repeat" description="CXXCXGXG motif" evidence="14">
    <location>
        <begin position="154"/>
        <end position="161"/>
    </location>
</feature>
<dbReference type="PANTHER" id="PTHR43096">
    <property type="entry name" value="DNAJ HOMOLOG 1, MITOCHONDRIAL-RELATED"/>
    <property type="match status" value="1"/>
</dbReference>
<evidence type="ECO:0000256" key="15">
    <source>
        <dbReference type="PROSITE-ProRule" id="PRU00546"/>
    </source>
</evidence>
<evidence type="ECO:0000256" key="14">
    <source>
        <dbReference type="HAMAP-Rule" id="MF_01152"/>
    </source>
</evidence>
<dbReference type="Gene3D" id="1.10.287.110">
    <property type="entry name" value="DnaJ domain"/>
    <property type="match status" value="1"/>
</dbReference>
<feature type="binding site" evidence="14">
    <location>
        <position position="207"/>
    </location>
    <ligand>
        <name>Zn(2+)</name>
        <dbReference type="ChEBI" id="CHEBI:29105"/>
        <label>1</label>
    </ligand>
</feature>
<feature type="binding site" evidence="14">
    <location>
        <position position="193"/>
    </location>
    <ligand>
        <name>Zn(2+)</name>
        <dbReference type="ChEBI" id="CHEBI:29105"/>
        <label>2</label>
    </ligand>
</feature>
<comment type="cofactor">
    <cofactor evidence="14">
        <name>Zn(2+)</name>
        <dbReference type="ChEBI" id="CHEBI:29105"/>
    </cofactor>
    <text evidence="14">Binds 2 Zn(2+) ions per monomer.</text>
</comment>
<evidence type="ECO:0000256" key="11">
    <source>
        <dbReference type="ARBA" id="ARBA00053423"/>
    </source>
</evidence>
<feature type="zinc finger region" description="CR-type" evidence="15">
    <location>
        <begin position="141"/>
        <end position="219"/>
    </location>
</feature>
<evidence type="ECO:0000259" key="18">
    <source>
        <dbReference type="PROSITE" id="PS51188"/>
    </source>
</evidence>
<dbReference type="HAMAP" id="MF_01152">
    <property type="entry name" value="DnaJ"/>
    <property type="match status" value="1"/>
</dbReference>
<dbReference type="KEGG" id="pbal:CPBP_00420"/>
<dbReference type="SUPFAM" id="SSF46565">
    <property type="entry name" value="Chaperone J-domain"/>
    <property type="match status" value="1"/>
</dbReference>
<dbReference type="NCBIfam" id="NF008035">
    <property type="entry name" value="PRK10767.1"/>
    <property type="match status" value="1"/>
</dbReference>
<dbReference type="GO" id="GO:0005737">
    <property type="term" value="C:cytoplasm"/>
    <property type="evidence" value="ECO:0007669"/>
    <property type="project" value="UniProtKB-SubCell"/>
</dbReference>
<evidence type="ECO:0000256" key="6">
    <source>
        <dbReference type="ARBA" id="ARBA00022737"/>
    </source>
</evidence>
<evidence type="ECO:0000256" key="4">
    <source>
        <dbReference type="ARBA" id="ARBA00022705"/>
    </source>
</evidence>
<feature type="binding site" evidence="14">
    <location>
        <position position="171"/>
    </location>
    <ligand>
        <name>Zn(2+)</name>
        <dbReference type="ChEBI" id="CHEBI:29105"/>
        <label>2</label>
    </ligand>
</feature>
<dbReference type="Pfam" id="PF00684">
    <property type="entry name" value="DnaJ_CXXCXGXG"/>
    <property type="match status" value="1"/>
</dbReference>
<comment type="domain">
    <text evidence="14">The J domain is necessary and sufficient to stimulate DnaK ATPase activity. Zinc center 1 plays an important role in the autonomous, DnaK-independent chaperone activity of DnaJ. Zinc center 2 is essential for interaction with DnaK and for DnaJ activity.</text>
</comment>
<dbReference type="InterPro" id="IPR036869">
    <property type="entry name" value="J_dom_sf"/>
</dbReference>
<dbReference type="GO" id="GO:0006260">
    <property type="term" value="P:DNA replication"/>
    <property type="evidence" value="ECO:0007669"/>
    <property type="project" value="UniProtKB-KW"/>
</dbReference>
<dbReference type="AlphaFoldDB" id="A0A7L9RSY3"/>
<evidence type="ECO:0000256" key="16">
    <source>
        <dbReference type="SAM" id="MobiDB-lite"/>
    </source>
</evidence>
<feature type="binding site" evidence="14">
    <location>
        <position position="210"/>
    </location>
    <ligand>
        <name>Zn(2+)</name>
        <dbReference type="ChEBI" id="CHEBI:29105"/>
        <label>1</label>
    </ligand>
</feature>
<dbReference type="Gene3D" id="2.60.260.20">
    <property type="entry name" value="Urease metallochaperone UreE, N-terminal domain"/>
    <property type="match status" value="2"/>
</dbReference>
<evidence type="ECO:0000256" key="3">
    <source>
        <dbReference type="ARBA" id="ARBA00022490"/>
    </source>
</evidence>
<dbReference type="InterPro" id="IPR001305">
    <property type="entry name" value="HSP_DnaJ_Cys-rich_dom"/>
</dbReference>
<feature type="region of interest" description="Disordered" evidence="16">
    <location>
        <begin position="106"/>
        <end position="125"/>
    </location>
</feature>
<dbReference type="GO" id="GO:0008270">
    <property type="term" value="F:zinc ion binding"/>
    <property type="evidence" value="ECO:0007669"/>
    <property type="project" value="UniProtKB-UniRule"/>
</dbReference>
<evidence type="ECO:0000256" key="10">
    <source>
        <dbReference type="ARBA" id="ARBA00023186"/>
    </source>
</evidence>
<name>A0A7L9RSY3_9PROT</name>
<comment type="function">
    <text evidence="11 14">Participates actively in the response to hyperosmotic and heat shock by preventing the aggregation of stress-denatured proteins and by disaggregating proteins, also in an autonomous, DnaK-independent fashion. Unfolded proteins bind initially to DnaJ; upon interaction with the DnaJ-bound protein, DnaK hydrolyzes its bound ATP, resulting in the formation of a stable complex. GrpE releases ADP from DnaK; ATP binding to DnaK triggers the release of the substrate protein, thus completing the reaction cycle. Several rounds of ATP-dependent interactions between DnaJ, DnaK and GrpE are required for fully efficient folding. Also involved, together with DnaK and GrpE, in the DNA replication of plasmids through activation of initiation proteins.</text>
</comment>
<dbReference type="Gene3D" id="2.10.230.10">
    <property type="entry name" value="Heat shock protein DnaJ, cysteine-rich domain"/>
    <property type="match status" value="1"/>
</dbReference>
<keyword evidence="4 14" id="KW-0235">DNA replication</keyword>
<keyword evidence="8 14" id="KW-0862">Zinc</keyword>
<proteinExistence type="inferred from homology"/>
<feature type="repeat" description="CXXCXGXG motif" evidence="14">
    <location>
        <begin position="207"/>
        <end position="214"/>
    </location>
</feature>
<evidence type="ECO:0000256" key="9">
    <source>
        <dbReference type="ARBA" id="ARBA00023016"/>
    </source>
</evidence>
<feature type="binding site" evidence="14">
    <location>
        <position position="157"/>
    </location>
    <ligand>
        <name>Zn(2+)</name>
        <dbReference type="ChEBI" id="CHEBI:29105"/>
        <label>1</label>
    </ligand>
</feature>
<feature type="compositionally biased region" description="Gly residues" evidence="16">
    <location>
        <begin position="106"/>
        <end position="116"/>
    </location>
</feature>
<dbReference type="NCBIfam" id="TIGR02349">
    <property type="entry name" value="DnaJ_bact"/>
    <property type="match status" value="1"/>
</dbReference>
<feature type="repeat" description="CXXCXGXG motif" evidence="14">
    <location>
        <begin position="193"/>
        <end position="200"/>
    </location>
</feature>
<dbReference type="GO" id="GO:0005524">
    <property type="term" value="F:ATP binding"/>
    <property type="evidence" value="ECO:0007669"/>
    <property type="project" value="InterPro"/>
</dbReference>
<evidence type="ECO:0000256" key="8">
    <source>
        <dbReference type="ARBA" id="ARBA00022833"/>
    </source>
</evidence>
<evidence type="ECO:0000313" key="20">
    <source>
        <dbReference type="Proteomes" id="UP000594001"/>
    </source>
</evidence>
<dbReference type="InterPro" id="IPR001623">
    <property type="entry name" value="DnaJ_domain"/>
</dbReference>
<accession>A0A7L9RSY3</accession>
<evidence type="ECO:0000256" key="12">
    <source>
        <dbReference type="ARBA" id="ARBA00061004"/>
    </source>
</evidence>
<evidence type="ECO:0000256" key="5">
    <source>
        <dbReference type="ARBA" id="ARBA00022723"/>
    </source>
</evidence>
<keyword evidence="9 14" id="KW-0346">Stress response</keyword>
<dbReference type="PROSITE" id="PS50076">
    <property type="entry name" value="DNAJ_2"/>
    <property type="match status" value="1"/>
</dbReference>
<keyword evidence="20" id="KW-1185">Reference proteome</keyword>
<dbReference type="RefSeq" id="WP_350332403.1">
    <property type="nucleotide sequence ID" value="NZ_CP054719.1"/>
</dbReference>
<feature type="binding site" evidence="14">
    <location>
        <position position="174"/>
    </location>
    <ligand>
        <name>Zn(2+)</name>
        <dbReference type="ChEBI" id="CHEBI:29105"/>
        <label>2</label>
    </ligand>
</feature>
<dbReference type="GO" id="GO:0042026">
    <property type="term" value="P:protein refolding"/>
    <property type="evidence" value="ECO:0007669"/>
    <property type="project" value="TreeGrafter"/>
</dbReference>
<dbReference type="CDD" id="cd10747">
    <property type="entry name" value="DnaJ_C"/>
    <property type="match status" value="1"/>
</dbReference>
<dbReference type="InterPro" id="IPR008971">
    <property type="entry name" value="HSP40/DnaJ_pept-bd"/>
</dbReference>
<dbReference type="PRINTS" id="PR00625">
    <property type="entry name" value="JDOMAIN"/>
</dbReference>
<sequence length="386" mass="41775">MAAKKDYYELMGVAKNVTPEDLKKAYRKLAMKYHPDRNQGDKDAESKFKEISEAYEVLSDEQKRAAYDQYGHGAFDGGMGGGSRNGGGFSDFSDIFEEVFGRGFGGTGGQRGGGRGAHSQGQPGSDLRYDVAITLEQAHQGLSENVSLRKSEKCGECHGSGAAKGTKSASCDQCHGSGTMRFQQGFFTLERTCTKCGGAGQTIKDPCRPCGGAGRVQKQKTISITIPAGVEDGTRLRVAGEGEAGMRGGHAGDLYIFISVKPHELFIRHGDDIHCQVPIPMTTAVLGGEVEIPTIDGTKAKVTIPAGAQPGEKFRLKSKGMNVMRTTRRGDMIVHAMVEIPVNLNAEQRKLMEEFKASDKGKSNDHHPKTKSFFDKVKGFWDNIKK</sequence>
<keyword evidence="3 14" id="KW-0963">Cytoplasm</keyword>
<dbReference type="InterPro" id="IPR012724">
    <property type="entry name" value="DnaJ"/>
</dbReference>
<dbReference type="FunFam" id="2.60.260.20:FF:000004">
    <property type="entry name" value="Molecular chaperone DnaJ"/>
    <property type="match status" value="1"/>
</dbReference>
<comment type="subunit">
    <text evidence="2 14">Homodimer.</text>
</comment>
<dbReference type="SUPFAM" id="SSF49493">
    <property type="entry name" value="HSP40/DnaJ peptide-binding domain"/>
    <property type="match status" value="2"/>
</dbReference>
<dbReference type="GO" id="GO:0031072">
    <property type="term" value="F:heat shock protein binding"/>
    <property type="evidence" value="ECO:0007669"/>
    <property type="project" value="InterPro"/>
</dbReference>
<dbReference type="PROSITE" id="PS51188">
    <property type="entry name" value="ZF_CR"/>
    <property type="match status" value="1"/>
</dbReference>